<dbReference type="VEuPathDB" id="FungiDB:I7I52_10679"/>
<protein>
    <submittedName>
        <fullName evidence="1">Uncharacterized protein</fullName>
    </submittedName>
</protein>
<proteinExistence type="predicted"/>
<name>A0A8H8D550_AJECA</name>
<evidence type="ECO:0000313" key="1">
    <source>
        <dbReference type="EMBL" id="KAG5300138.1"/>
    </source>
</evidence>
<accession>A0A8H8D550</accession>
<sequence>MIVCHFALPPIASPHWSSALSLPFDSRPSDPARPHISVHIVCEFHFPDDFKRVSLDFPVSTLLKL</sequence>
<evidence type="ECO:0000313" key="2">
    <source>
        <dbReference type="Proteomes" id="UP000670092"/>
    </source>
</evidence>
<reference evidence="1 2" key="1">
    <citation type="submission" date="2021-01" db="EMBL/GenBank/DDBJ databases">
        <title>Chromosome-level genome assembly of a human fungal pathogen reveals clustering of transcriptionally co-regulated genes.</title>
        <authorList>
            <person name="Voorhies M."/>
            <person name="Cohen S."/>
            <person name="Shea T.P."/>
            <person name="Petrus S."/>
            <person name="Munoz J.F."/>
            <person name="Poplawski S."/>
            <person name="Goldman W.E."/>
            <person name="Michael T."/>
            <person name="Cuomo C.A."/>
            <person name="Sil A."/>
            <person name="Beyhan S."/>
        </authorList>
    </citation>
    <scope>NUCLEOTIDE SEQUENCE [LARGE SCALE GENOMIC DNA]</scope>
    <source>
        <strain evidence="1 2">G184AR</strain>
    </source>
</reference>
<gene>
    <name evidence="1" type="ORF">I7I52_10679</name>
</gene>
<dbReference type="Proteomes" id="UP000670092">
    <property type="component" value="Unassembled WGS sequence"/>
</dbReference>
<organism evidence="1 2">
    <name type="scientific">Ajellomyces capsulatus</name>
    <name type="common">Darling's disease fungus</name>
    <name type="synonym">Histoplasma capsulatum</name>
    <dbReference type="NCBI Taxonomy" id="5037"/>
    <lineage>
        <taxon>Eukaryota</taxon>
        <taxon>Fungi</taxon>
        <taxon>Dikarya</taxon>
        <taxon>Ascomycota</taxon>
        <taxon>Pezizomycotina</taxon>
        <taxon>Eurotiomycetes</taxon>
        <taxon>Eurotiomycetidae</taxon>
        <taxon>Onygenales</taxon>
        <taxon>Ajellomycetaceae</taxon>
        <taxon>Histoplasma</taxon>
    </lineage>
</organism>
<dbReference type="AlphaFoldDB" id="A0A8H8D550"/>
<dbReference type="EMBL" id="JAEVHI010000002">
    <property type="protein sequence ID" value="KAG5300138.1"/>
    <property type="molecule type" value="Genomic_DNA"/>
</dbReference>
<comment type="caution">
    <text evidence="1">The sequence shown here is derived from an EMBL/GenBank/DDBJ whole genome shotgun (WGS) entry which is preliminary data.</text>
</comment>